<dbReference type="GeneID" id="81126879"/>
<reference evidence="4 5" key="1">
    <citation type="journal article" date="2019" name="Int. J. Syst. Evol. Microbiol.">
        <title>The Global Catalogue of Microorganisms (GCM) 10K type strain sequencing project: providing services to taxonomists for standard genome sequencing and annotation.</title>
        <authorList>
            <consortium name="The Broad Institute Genomics Platform"/>
            <consortium name="The Broad Institute Genome Sequencing Center for Infectious Disease"/>
            <person name="Wu L."/>
            <person name="Ma J."/>
        </authorList>
    </citation>
    <scope>NUCLEOTIDE SEQUENCE [LARGE SCALE GENOMIC DNA]</scope>
    <source>
        <strain evidence="4 5">DT31</strain>
    </source>
</reference>
<dbReference type="RefSeq" id="WP_284033587.1">
    <property type="nucleotide sequence ID" value="NZ_CP126155.1"/>
</dbReference>
<gene>
    <name evidence="4" type="ORF">ACFQL9_03040</name>
</gene>
<keyword evidence="5" id="KW-1185">Reference proteome</keyword>
<comment type="caution">
    <text evidence="4">The sequence shown here is derived from an EMBL/GenBank/DDBJ whole genome shotgun (WGS) entry which is preliminary data.</text>
</comment>
<dbReference type="AlphaFoldDB" id="A0ABD5WDK0"/>
<name>A0ABD5WDK0_9EURY</name>
<dbReference type="InterPro" id="IPR018649">
    <property type="entry name" value="SHOCT"/>
</dbReference>
<evidence type="ECO:0000256" key="2">
    <source>
        <dbReference type="SAM" id="Phobius"/>
    </source>
</evidence>
<keyword evidence="2" id="KW-1133">Transmembrane helix</keyword>
<sequence length="160" mass="16583">MPPSTAPYEVPESIARFTPDSRRWRRRVAAACAIGAPLAVYATVAVVSGVSSGFAYNVLILLCAAAAVVLPAVATAVALAPASAHARSDDGADRSSSGASDPVETLKRRYATGDLTEAEFDERLDRLVELDAAAGDRGTAGHDSSPSGEREREGEPSTAR</sequence>
<feature type="compositionally biased region" description="Basic and acidic residues" evidence="1">
    <location>
        <begin position="148"/>
        <end position="160"/>
    </location>
</feature>
<feature type="transmembrane region" description="Helical" evidence="2">
    <location>
        <begin position="54"/>
        <end position="79"/>
    </location>
</feature>
<organism evidence="4 5">
    <name type="scientific">Halobaculum lipolyticum</name>
    <dbReference type="NCBI Taxonomy" id="3032001"/>
    <lineage>
        <taxon>Archaea</taxon>
        <taxon>Methanobacteriati</taxon>
        <taxon>Methanobacteriota</taxon>
        <taxon>Stenosarchaea group</taxon>
        <taxon>Halobacteria</taxon>
        <taxon>Halobacteriales</taxon>
        <taxon>Haloferacaceae</taxon>
        <taxon>Halobaculum</taxon>
    </lineage>
</organism>
<keyword evidence="2" id="KW-0472">Membrane</keyword>
<protein>
    <submittedName>
        <fullName evidence="4">SHOCT domain-containing protein</fullName>
    </submittedName>
</protein>
<evidence type="ECO:0000256" key="1">
    <source>
        <dbReference type="SAM" id="MobiDB-lite"/>
    </source>
</evidence>
<accession>A0ABD5WDK0</accession>
<evidence type="ECO:0000259" key="3">
    <source>
        <dbReference type="Pfam" id="PF09851"/>
    </source>
</evidence>
<dbReference type="Pfam" id="PF09851">
    <property type="entry name" value="SHOCT"/>
    <property type="match status" value="1"/>
</dbReference>
<feature type="domain" description="SHOCT" evidence="3">
    <location>
        <begin position="101"/>
        <end position="127"/>
    </location>
</feature>
<dbReference type="Proteomes" id="UP001596461">
    <property type="component" value="Unassembled WGS sequence"/>
</dbReference>
<dbReference type="EMBL" id="JBHTAH010000002">
    <property type="protein sequence ID" value="MFC7068603.1"/>
    <property type="molecule type" value="Genomic_DNA"/>
</dbReference>
<evidence type="ECO:0000313" key="5">
    <source>
        <dbReference type="Proteomes" id="UP001596461"/>
    </source>
</evidence>
<evidence type="ECO:0000313" key="4">
    <source>
        <dbReference type="EMBL" id="MFC7068603.1"/>
    </source>
</evidence>
<feature type="transmembrane region" description="Helical" evidence="2">
    <location>
        <begin position="28"/>
        <end position="48"/>
    </location>
</feature>
<keyword evidence="2" id="KW-0812">Transmembrane</keyword>
<feature type="region of interest" description="Disordered" evidence="1">
    <location>
        <begin position="84"/>
        <end position="111"/>
    </location>
</feature>
<feature type="region of interest" description="Disordered" evidence="1">
    <location>
        <begin position="131"/>
        <end position="160"/>
    </location>
</feature>
<proteinExistence type="predicted"/>